<dbReference type="Proteomes" id="UP000501891">
    <property type="component" value="Chromosome"/>
</dbReference>
<reference evidence="1" key="1">
    <citation type="submission" date="2020-04" db="EMBL/GenBank/DDBJ databases">
        <title>A desert anoxygenic phototrophic bacterium fixes CO2 using RubisCO under aerobic conditions.</title>
        <authorList>
            <person name="Tang K."/>
        </authorList>
    </citation>
    <scope>NUCLEOTIDE SEQUENCE [LARGE SCALE GENOMIC DNA]</scope>
    <source>
        <strain evidence="1">MIMtkB3</strain>
    </source>
</reference>
<keyword evidence="2" id="KW-1185">Reference proteome</keyword>
<evidence type="ECO:0000313" key="1">
    <source>
        <dbReference type="EMBL" id="QJE72086.1"/>
    </source>
</evidence>
<dbReference type="EMBL" id="CP051775">
    <property type="protein sequence ID" value="QJE72086.1"/>
    <property type="molecule type" value="Genomic_DNA"/>
</dbReference>
<dbReference type="AlphaFoldDB" id="A0A858R4T2"/>
<dbReference type="KEGG" id="acru:HHL28_02270"/>
<protein>
    <submittedName>
        <fullName evidence="1">CopG family transcriptional regulator</fullName>
    </submittedName>
</protein>
<dbReference type="CDD" id="cd21631">
    <property type="entry name" value="RHH_CopG_NikR-like"/>
    <property type="match status" value="1"/>
</dbReference>
<evidence type="ECO:0000313" key="2">
    <source>
        <dbReference type="Proteomes" id="UP000501891"/>
    </source>
</evidence>
<proteinExistence type="predicted"/>
<sequence>MTMGKPLTLTLPPEVEATLGDLAARRGLSTAALATDIVSSFVADQEEFIRAVADGMADAEAGNLIDHEDVVAAIRRRRAAAA</sequence>
<gene>
    <name evidence="1" type="ORF">HHL28_02270</name>
</gene>
<organism evidence="1 2">
    <name type="scientific">Aerophototrophica crusticola</name>
    <dbReference type="NCBI Taxonomy" id="1709002"/>
    <lineage>
        <taxon>Bacteria</taxon>
        <taxon>Pseudomonadati</taxon>
        <taxon>Pseudomonadota</taxon>
        <taxon>Alphaproteobacteria</taxon>
        <taxon>Rhodospirillales</taxon>
        <taxon>Rhodospirillaceae</taxon>
        <taxon>Aerophototrophica</taxon>
    </lineage>
</organism>
<accession>A0A858R4T2</accession>
<name>A0A858R4T2_9PROT</name>